<dbReference type="PANTHER" id="PTHR14647:SF87">
    <property type="entry name" value="PUTATIVE-RELATED"/>
    <property type="match status" value="1"/>
</dbReference>
<evidence type="ECO:0000313" key="11">
    <source>
        <dbReference type="EMBL" id="EEN48963.1"/>
    </source>
</evidence>
<name>C3ZE07_BRAFL</name>
<evidence type="ECO:0000256" key="6">
    <source>
        <dbReference type="ARBA" id="ARBA00022989"/>
    </source>
</evidence>
<keyword evidence="4" id="KW-0812">Transmembrane</keyword>
<evidence type="ECO:0000256" key="2">
    <source>
        <dbReference type="ARBA" id="ARBA00008124"/>
    </source>
</evidence>
<dbReference type="eggNOG" id="ENOG502S68I">
    <property type="taxonomic scope" value="Eukaryota"/>
</dbReference>
<dbReference type="Gene3D" id="3.40.50.300">
    <property type="entry name" value="P-loop containing nucleotide triphosphate hydrolases"/>
    <property type="match status" value="1"/>
</dbReference>
<dbReference type="GO" id="GO:0009247">
    <property type="term" value="P:glycolipid biosynthetic process"/>
    <property type="evidence" value="ECO:0007669"/>
    <property type="project" value="InterPro"/>
</dbReference>
<evidence type="ECO:0000256" key="3">
    <source>
        <dbReference type="ARBA" id="ARBA00022679"/>
    </source>
</evidence>
<dbReference type="InterPro" id="IPR009729">
    <property type="entry name" value="Gal-3-0_sulfotransfrase"/>
</dbReference>
<dbReference type="InterPro" id="IPR027417">
    <property type="entry name" value="P-loop_NTPase"/>
</dbReference>
<keyword evidence="3" id="KW-0808">Transferase</keyword>
<evidence type="ECO:0000256" key="9">
    <source>
        <dbReference type="ARBA" id="ARBA00023180"/>
    </source>
</evidence>
<keyword evidence="8" id="KW-0472">Membrane</keyword>
<keyword evidence="7" id="KW-0333">Golgi apparatus</keyword>
<evidence type="ECO:0000256" key="1">
    <source>
        <dbReference type="ARBA" id="ARBA00004323"/>
    </source>
</evidence>
<feature type="region of interest" description="Disordered" evidence="10">
    <location>
        <begin position="35"/>
        <end position="76"/>
    </location>
</feature>
<keyword evidence="6" id="KW-1133">Transmembrane helix</keyword>
<dbReference type="GO" id="GO:0000139">
    <property type="term" value="C:Golgi membrane"/>
    <property type="evidence" value="ECO:0007669"/>
    <property type="project" value="UniProtKB-SubCell"/>
</dbReference>
<evidence type="ECO:0008006" key="12">
    <source>
        <dbReference type="Google" id="ProtNLM"/>
    </source>
</evidence>
<comment type="subcellular location">
    <subcellularLocation>
        <location evidence="1">Golgi apparatus membrane</location>
        <topology evidence="1">Single-pass type II membrane protein</topology>
    </subcellularLocation>
</comment>
<dbReference type="Pfam" id="PF06990">
    <property type="entry name" value="Gal-3-0_sulfotr"/>
    <property type="match status" value="1"/>
</dbReference>
<keyword evidence="5" id="KW-0735">Signal-anchor</keyword>
<gene>
    <name evidence="11" type="ORF">BRAFLDRAFT_117767</name>
</gene>
<dbReference type="SUPFAM" id="SSF52540">
    <property type="entry name" value="P-loop containing nucleoside triphosphate hydrolases"/>
    <property type="match status" value="1"/>
</dbReference>
<keyword evidence="9" id="KW-0325">Glycoprotein</keyword>
<dbReference type="InParanoid" id="C3ZE07"/>
<comment type="similarity">
    <text evidence="2">Belongs to the galactose-3-O-sulfotransferase family.</text>
</comment>
<reference evidence="11" key="1">
    <citation type="journal article" date="2008" name="Nature">
        <title>The amphioxus genome and the evolution of the chordate karyotype.</title>
        <authorList>
            <consortium name="US DOE Joint Genome Institute (JGI-PGF)"/>
            <person name="Putnam N.H."/>
            <person name="Butts T."/>
            <person name="Ferrier D.E.K."/>
            <person name="Furlong R.F."/>
            <person name="Hellsten U."/>
            <person name="Kawashima T."/>
            <person name="Robinson-Rechavi M."/>
            <person name="Shoguchi E."/>
            <person name="Terry A."/>
            <person name="Yu J.-K."/>
            <person name="Benito-Gutierrez E.L."/>
            <person name="Dubchak I."/>
            <person name="Garcia-Fernandez J."/>
            <person name="Gibson-Brown J.J."/>
            <person name="Grigoriev I.V."/>
            <person name="Horton A.C."/>
            <person name="de Jong P.J."/>
            <person name="Jurka J."/>
            <person name="Kapitonov V.V."/>
            <person name="Kohara Y."/>
            <person name="Kuroki Y."/>
            <person name="Lindquist E."/>
            <person name="Lucas S."/>
            <person name="Osoegawa K."/>
            <person name="Pennacchio L.A."/>
            <person name="Salamov A.A."/>
            <person name="Satou Y."/>
            <person name="Sauka-Spengler T."/>
            <person name="Schmutz J."/>
            <person name="Shin-I T."/>
            <person name="Toyoda A."/>
            <person name="Bronner-Fraser M."/>
            <person name="Fujiyama A."/>
            <person name="Holland L.Z."/>
            <person name="Holland P.W.H."/>
            <person name="Satoh N."/>
            <person name="Rokhsar D.S."/>
        </authorList>
    </citation>
    <scope>NUCLEOTIDE SEQUENCE [LARGE SCALE GENOMIC DNA]</scope>
    <source>
        <strain evidence="11">S238N-H82</strain>
        <tissue evidence="11">Testes</tissue>
    </source>
</reference>
<dbReference type="GO" id="GO:0001733">
    <property type="term" value="F:galactosylceramide sulfotransferase activity"/>
    <property type="evidence" value="ECO:0007669"/>
    <property type="project" value="InterPro"/>
</dbReference>
<dbReference type="AlphaFoldDB" id="C3ZE07"/>
<evidence type="ECO:0000256" key="5">
    <source>
        <dbReference type="ARBA" id="ARBA00022968"/>
    </source>
</evidence>
<evidence type="ECO:0000256" key="7">
    <source>
        <dbReference type="ARBA" id="ARBA00023034"/>
    </source>
</evidence>
<proteinExistence type="inferred from homology"/>
<accession>C3ZE07</accession>
<dbReference type="EMBL" id="GG666612">
    <property type="protein sequence ID" value="EEN48963.1"/>
    <property type="molecule type" value="Genomic_DNA"/>
</dbReference>
<protein>
    <recommendedName>
        <fullName evidence="12">Galactose-3-O-sulfotransferase 2-like</fullName>
    </recommendedName>
</protein>
<organism>
    <name type="scientific">Branchiostoma floridae</name>
    <name type="common">Florida lancelet</name>
    <name type="synonym">Amphioxus</name>
    <dbReference type="NCBI Taxonomy" id="7739"/>
    <lineage>
        <taxon>Eukaryota</taxon>
        <taxon>Metazoa</taxon>
        <taxon>Chordata</taxon>
        <taxon>Cephalochordata</taxon>
        <taxon>Leptocardii</taxon>
        <taxon>Amphioxiformes</taxon>
        <taxon>Branchiostomatidae</taxon>
        <taxon>Branchiostoma</taxon>
    </lineage>
</organism>
<evidence type="ECO:0000256" key="4">
    <source>
        <dbReference type="ARBA" id="ARBA00022692"/>
    </source>
</evidence>
<dbReference type="PANTHER" id="PTHR14647">
    <property type="entry name" value="GALACTOSE-3-O-SULFOTRANSFERASE"/>
    <property type="match status" value="1"/>
</dbReference>
<evidence type="ECO:0000256" key="10">
    <source>
        <dbReference type="SAM" id="MobiDB-lite"/>
    </source>
</evidence>
<evidence type="ECO:0000256" key="8">
    <source>
        <dbReference type="ARBA" id="ARBA00023136"/>
    </source>
</evidence>
<sequence length="463" mass="54554">MRNSTDIIMKSPKRTLGIILLAVVGFFTYTTFNRPVEKKGTPSRSRGKTAHHDGESVIRSHHKHHHNRDRDEADYEIQPPFEWQESDRDNSTMEFTTFHPTTGPEIDHIDRCKPHHNIAFIKVHRCGSSTVQNIFLRYAYGHDLVVGLPRMPESPWVGCGSVIKDSDVMELTEGVKWNIFAHHSTYNRTNFDRFMHPDTQFVGILRKPINRLRSVFYALRLEQYFPGLEGKENDTGLMMYLRDPAHWDNKFSHPATCFEHDACVQDCMAKDLGLPPGELDGQAIDTFIHKIGRDFALILILEHINHSLVLLKRRMCWQMEDILYWVADEDDMTNYEEKEHFTEKMVAKFKKSSRIDYYLYEHFNASLWRQIGLEGRDFLQEVSEFERILKIVNERCQEDDGQFKIVPATDFSKEIYLTWNFCTKLRFNRLSWDENIRGMQQIHYGKVESKKSFQDRWGDIKEH</sequence>